<comment type="caution">
    <text evidence="1">The sequence shown here is derived from an EMBL/GenBank/DDBJ whole genome shotgun (WGS) entry which is preliminary data.</text>
</comment>
<gene>
    <name evidence="1" type="primary">hcpA</name>
    <name evidence="1" type="ORF">Llon_1417</name>
</gene>
<keyword evidence="2" id="KW-1185">Reference proteome</keyword>
<dbReference type="InterPro" id="IPR008514">
    <property type="entry name" value="T6SS_Hcp"/>
</dbReference>
<dbReference type="AlphaFoldDB" id="A0A0W0VMH0"/>
<dbReference type="InterPro" id="IPR036624">
    <property type="entry name" value="Hcp1-lik_sf"/>
</dbReference>
<dbReference type="PANTHER" id="PTHR34319">
    <property type="entry name" value="MAJOR EXPORTED PROTEIN"/>
    <property type="match status" value="1"/>
</dbReference>
<dbReference type="SUPFAM" id="SSF141452">
    <property type="entry name" value="Hcp1-like"/>
    <property type="match status" value="1"/>
</dbReference>
<evidence type="ECO:0000313" key="1">
    <source>
        <dbReference type="EMBL" id="KTD21319.1"/>
    </source>
</evidence>
<dbReference type="Proteomes" id="UP000054997">
    <property type="component" value="Unassembled WGS sequence"/>
</dbReference>
<evidence type="ECO:0000313" key="2">
    <source>
        <dbReference type="Proteomes" id="UP000054997"/>
    </source>
</evidence>
<dbReference type="PATRIC" id="fig|45068.5.peg.1536"/>
<accession>A0A0W0VMH0</accession>
<dbReference type="OrthoDB" id="5674026at2"/>
<name>A0A0W0VMH0_9GAMM</name>
<dbReference type="Gene3D" id="2.30.110.20">
    <property type="entry name" value="Hcp1-like"/>
    <property type="match status" value="1"/>
</dbReference>
<sequence>MASPAYVWIVDDQGNEVKGDCQVRGREGSVEIFQFKYGVSMPVDKFNGSTNGTRQHDTVTLTKPYDPTSPVLFKAACDGRTLKKVTVKWYRINENGKEEEYFTHELDDVKIVAYRQQLLHTKEESNNNHVHEDVIEMRFGKITLKHHDGNIEHGDTWLERN</sequence>
<organism evidence="1 2">
    <name type="scientific">Legionella londiniensis</name>
    <dbReference type="NCBI Taxonomy" id="45068"/>
    <lineage>
        <taxon>Bacteria</taxon>
        <taxon>Pseudomonadati</taxon>
        <taxon>Pseudomonadota</taxon>
        <taxon>Gammaproteobacteria</taxon>
        <taxon>Legionellales</taxon>
        <taxon>Legionellaceae</taxon>
        <taxon>Legionella</taxon>
    </lineage>
</organism>
<dbReference type="NCBIfam" id="TIGR03344">
    <property type="entry name" value="VI_effect_Hcp1"/>
    <property type="match status" value="1"/>
</dbReference>
<dbReference type="RefSeq" id="WP_058529396.1">
    <property type="nucleotide sequence ID" value="NZ_CAAAHZ010000008.1"/>
</dbReference>
<dbReference type="STRING" id="45068.Llon_1417"/>
<dbReference type="InterPro" id="IPR052947">
    <property type="entry name" value="T6SS_Hcp1_domain"/>
</dbReference>
<protein>
    <submittedName>
        <fullName evidence="1">Major exported protein</fullName>
    </submittedName>
</protein>
<dbReference type="Pfam" id="PF05638">
    <property type="entry name" value="T6SS_HCP"/>
    <property type="match status" value="1"/>
</dbReference>
<dbReference type="PANTHER" id="PTHR34319:SF6">
    <property type="entry name" value="MAJOR EXPORTED PROTEIN"/>
    <property type="match status" value="1"/>
</dbReference>
<proteinExistence type="predicted"/>
<reference evidence="1 2" key="1">
    <citation type="submission" date="2015-11" db="EMBL/GenBank/DDBJ databases">
        <title>Genomic analysis of 38 Legionella species identifies large and diverse effector repertoires.</title>
        <authorList>
            <person name="Burstein D."/>
            <person name="Amaro F."/>
            <person name="Zusman T."/>
            <person name="Lifshitz Z."/>
            <person name="Cohen O."/>
            <person name="Gilbert J.A."/>
            <person name="Pupko T."/>
            <person name="Shuman H.A."/>
            <person name="Segal G."/>
        </authorList>
    </citation>
    <scope>NUCLEOTIDE SEQUENCE [LARGE SCALE GENOMIC DNA]</scope>
    <source>
        <strain evidence="1 2">ATCC 49505</strain>
    </source>
</reference>
<dbReference type="EMBL" id="LNYK01000016">
    <property type="protein sequence ID" value="KTD21319.1"/>
    <property type="molecule type" value="Genomic_DNA"/>
</dbReference>